<dbReference type="InterPro" id="IPR013658">
    <property type="entry name" value="SGL"/>
</dbReference>
<evidence type="ECO:0000256" key="2">
    <source>
        <dbReference type="PIRSR" id="PIRSR605511-1"/>
    </source>
</evidence>
<feature type="binding site" evidence="3">
    <location>
        <position position="199"/>
    </location>
    <ligand>
        <name>a divalent metal cation</name>
        <dbReference type="ChEBI" id="CHEBI:60240"/>
    </ligand>
</feature>
<feature type="domain" description="SMP-30/Gluconolactonase/LRE-like region" evidence="4">
    <location>
        <begin position="14"/>
        <end position="258"/>
    </location>
</feature>
<evidence type="ECO:0000256" key="3">
    <source>
        <dbReference type="PIRSR" id="PIRSR605511-2"/>
    </source>
</evidence>
<feature type="binding site" evidence="3">
    <location>
        <position position="16"/>
    </location>
    <ligand>
        <name>a divalent metal cation</name>
        <dbReference type="ChEBI" id="CHEBI:60240"/>
    </ligand>
</feature>
<reference evidence="5 6" key="1">
    <citation type="submission" date="2019-08" db="EMBL/GenBank/DDBJ databases">
        <title>Paraburkholderia sp. DCY113.</title>
        <authorList>
            <person name="Kang J."/>
        </authorList>
    </citation>
    <scope>NUCLEOTIDE SEQUENCE [LARGE SCALE GENOMIC DNA]</scope>
    <source>
        <strain evidence="5 6">DCY113</strain>
    </source>
</reference>
<name>A0A5B0HGQ9_9BURK</name>
<dbReference type="AlphaFoldDB" id="A0A5B0HGQ9"/>
<sequence>MTEMTRIWDGRAVLGEGPVWDATEKALFWVDIDDQKIYRHDSSGEAVKVWSVPGKIGCMALDGDGNFIVGLQQGLHRVDRASGSCELLIDPEPDIPANRFNDGKVDPRGRLWAGTLPANQIWEPPVGNLYVFLDSDHCERRLIGMRCSNGLGWSKDGQTMYVTDSMVGTIWAFDFDPETATLEAQRVFVQWSMDEGVPDGLAVDELGYVWTAVWDGGELRRYSPDGRLDATLQTPFRRPTSCAFGGPELDILYVTSASTGLAALNEHDGGVYAIEPGVRGLPVPRCAMSAAR</sequence>
<keyword evidence="6" id="KW-1185">Reference proteome</keyword>
<comment type="similarity">
    <text evidence="1">Belongs to the SMP-30/CGR1 family.</text>
</comment>
<dbReference type="PRINTS" id="PR01790">
    <property type="entry name" value="SMP30FAMILY"/>
</dbReference>
<dbReference type="PANTHER" id="PTHR10907:SF47">
    <property type="entry name" value="REGUCALCIN"/>
    <property type="match status" value="1"/>
</dbReference>
<dbReference type="GO" id="GO:0005509">
    <property type="term" value="F:calcium ion binding"/>
    <property type="evidence" value="ECO:0007669"/>
    <property type="project" value="TreeGrafter"/>
</dbReference>
<keyword evidence="3" id="KW-0479">Metal-binding</keyword>
<comment type="caution">
    <text evidence="5">The sequence shown here is derived from an EMBL/GenBank/DDBJ whole genome shotgun (WGS) entry which is preliminary data.</text>
</comment>
<dbReference type="RefSeq" id="WP_149669023.1">
    <property type="nucleotide sequence ID" value="NZ_VTUZ01000003.1"/>
</dbReference>
<dbReference type="GO" id="GO:0004341">
    <property type="term" value="F:gluconolactonase activity"/>
    <property type="evidence" value="ECO:0007669"/>
    <property type="project" value="TreeGrafter"/>
</dbReference>
<feature type="binding site" evidence="3">
    <location>
        <position position="101"/>
    </location>
    <ligand>
        <name>substrate</name>
    </ligand>
</feature>
<evidence type="ECO:0000259" key="4">
    <source>
        <dbReference type="Pfam" id="PF08450"/>
    </source>
</evidence>
<dbReference type="Pfam" id="PF08450">
    <property type="entry name" value="SGL"/>
    <property type="match status" value="1"/>
</dbReference>
<dbReference type="Proteomes" id="UP000325273">
    <property type="component" value="Unassembled WGS sequence"/>
</dbReference>
<dbReference type="GO" id="GO:0019853">
    <property type="term" value="P:L-ascorbic acid biosynthetic process"/>
    <property type="evidence" value="ECO:0007669"/>
    <property type="project" value="TreeGrafter"/>
</dbReference>
<accession>A0A5B0HGQ9</accession>
<evidence type="ECO:0000313" key="6">
    <source>
        <dbReference type="Proteomes" id="UP000325273"/>
    </source>
</evidence>
<gene>
    <name evidence="5" type="ORF">FVF58_06305</name>
</gene>
<protein>
    <submittedName>
        <fullName evidence="5">SMP-30/gluconolactonase/LRE family protein</fullName>
    </submittedName>
</protein>
<dbReference type="PANTHER" id="PTHR10907">
    <property type="entry name" value="REGUCALCIN"/>
    <property type="match status" value="1"/>
</dbReference>
<feature type="binding site" evidence="3">
    <location>
        <position position="149"/>
    </location>
    <ligand>
        <name>a divalent metal cation</name>
        <dbReference type="ChEBI" id="CHEBI:60240"/>
    </ligand>
</feature>
<evidence type="ECO:0000313" key="5">
    <source>
        <dbReference type="EMBL" id="KAA1014455.1"/>
    </source>
</evidence>
<proteinExistence type="inferred from homology"/>
<keyword evidence="3" id="KW-0862">Zinc</keyword>
<dbReference type="InterPro" id="IPR011042">
    <property type="entry name" value="6-blade_b-propeller_TolB-like"/>
</dbReference>
<dbReference type="InterPro" id="IPR005511">
    <property type="entry name" value="SMP-30"/>
</dbReference>
<feature type="binding site" evidence="3">
    <location>
        <position position="99"/>
    </location>
    <ligand>
        <name>substrate</name>
    </ligand>
</feature>
<organism evidence="5 6">
    <name type="scientific">Paraburkholderia panacisoli</name>
    <dbReference type="NCBI Taxonomy" id="2603818"/>
    <lineage>
        <taxon>Bacteria</taxon>
        <taxon>Pseudomonadati</taxon>
        <taxon>Pseudomonadota</taxon>
        <taxon>Betaproteobacteria</taxon>
        <taxon>Burkholderiales</taxon>
        <taxon>Burkholderiaceae</taxon>
        <taxon>Paraburkholderia</taxon>
    </lineage>
</organism>
<dbReference type="Gene3D" id="2.120.10.30">
    <property type="entry name" value="TolB, C-terminal domain"/>
    <property type="match status" value="1"/>
</dbReference>
<comment type="cofactor">
    <cofactor evidence="3">
        <name>Zn(2+)</name>
        <dbReference type="ChEBI" id="CHEBI:29105"/>
    </cofactor>
    <text evidence="3">Binds 1 divalent metal cation per subunit.</text>
</comment>
<dbReference type="EMBL" id="VTUZ01000003">
    <property type="protein sequence ID" value="KAA1014455.1"/>
    <property type="molecule type" value="Genomic_DNA"/>
</dbReference>
<feature type="active site" description="Proton donor/acceptor" evidence="2">
    <location>
        <position position="199"/>
    </location>
</feature>
<dbReference type="SUPFAM" id="SSF63829">
    <property type="entry name" value="Calcium-dependent phosphotriesterase"/>
    <property type="match status" value="1"/>
</dbReference>
<evidence type="ECO:0000256" key="1">
    <source>
        <dbReference type="ARBA" id="ARBA00008853"/>
    </source>
</evidence>